<reference evidence="2 3" key="1">
    <citation type="journal article" date="2018" name="Mol. Biol. Evol.">
        <title>Broad Genomic Sampling Reveals a Smut Pathogenic Ancestry of the Fungal Clade Ustilaginomycotina.</title>
        <authorList>
            <person name="Kijpornyongpan T."/>
            <person name="Mondo S.J."/>
            <person name="Barry K."/>
            <person name="Sandor L."/>
            <person name="Lee J."/>
            <person name="Lipzen A."/>
            <person name="Pangilinan J."/>
            <person name="LaButti K."/>
            <person name="Hainaut M."/>
            <person name="Henrissat B."/>
            <person name="Grigoriev I.V."/>
            <person name="Spatafora J.W."/>
            <person name="Aime M.C."/>
        </authorList>
    </citation>
    <scope>NUCLEOTIDE SEQUENCE [LARGE SCALE GENOMIC DNA]</scope>
    <source>
        <strain evidence="2 3">MCA 5214</strain>
    </source>
</reference>
<gene>
    <name evidence="2" type="ORF">BDZ90DRAFT_232291</name>
</gene>
<evidence type="ECO:0000313" key="2">
    <source>
        <dbReference type="EMBL" id="PWN27306.1"/>
    </source>
</evidence>
<feature type="transmembrane region" description="Helical" evidence="1">
    <location>
        <begin position="46"/>
        <end position="67"/>
    </location>
</feature>
<name>A0A316UPT0_9BASI</name>
<dbReference type="RefSeq" id="XP_025361918.1">
    <property type="nucleotide sequence ID" value="XM_025506195.1"/>
</dbReference>
<proteinExistence type="predicted"/>
<organism evidence="2 3">
    <name type="scientific">Jaminaea rosea</name>
    <dbReference type="NCBI Taxonomy" id="1569628"/>
    <lineage>
        <taxon>Eukaryota</taxon>
        <taxon>Fungi</taxon>
        <taxon>Dikarya</taxon>
        <taxon>Basidiomycota</taxon>
        <taxon>Ustilaginomycotina</taxon>
        <taxon>Exobasidiomycetes</taxon>
        <taxon>Microstromatales</taxon>
        <taxon>Microstromatales incertae sedis</taxon>
        <taxon>Jaminaea</taxon>
    </lineage>
</organism>
<keyword evidence="1" id="KW-0472">Membrane</keyword>
<dbReference type="AlphaFoldDB" id="A0A316UPT0"/>
<dbReference type="Proteomes" id="UP000245884">
    <property type="component" value="Unassembled WGS sequence"/>
</dbReference>
<evidence type="ECO:0000313" key="3">
    <source>
        <dbReference type="Proteomes" id="UP000245884"/>
    </source>
</evidence>
<keyword evidence="1" id="KW-0812">Transmembrane</keyword>
<accession>A0A316UPT0</accession>
<sequence>MPSDVTRLDTIRGCPLPTQYRQMLNGPSLSFFSTHRHPTNHSTMQLVRFCPAFTASVALAMFFNAYIVDALPITAGGHLVEKDTIAVRTAHSTQHNPCQLRIMSDNLLFVSKPASSEISANARILDQSVEKLVRRDVALLKR</sequence>
<keyword evidence="3" id="KW-1185">Reference proteome</keyword>
<dbReference type="EMBL" id="KZ819668">
    <property type="protein sequence ID" value="PWN27306.1"/>
    <property type="molecule type" value="Genomic_DNA"/>
</dbReference>
<protein>
    <submittedName>
        <fullName evidence="2">Uncharacterized protein</fullName>
    </submittedName>
</protein>
<evidence type="ECO:0000256" key="1">
    <source>
        <dbReference type="SAM" id="Phobius"/>
    </source>
</evidence>
<dbReference type="GeneID" id="37028018"/>
<keyword evidence="1" id="KW-1133">Transmembrane helix</keyword>